<accession>A0A5J6N321</accession>
<dbReference type="GO" id="GO:0016491">
    <property type="term" value="F:oxidoreductase activity"/>
    <property type="evidence" value="ECO:0007669"/>
    <property type="project" value="UniProtKB-KW"/>
</dbReference>
<evidence type="ECO:0000256" key="3">
    <source>
        <dbReference type="RuleBase" id="RU000363"/>
    </source>
</evidence>
<dbReference type="InterPro" id="IPR051911">
    <property type="entry name" value="SDR_oxidoreductase"/>
</dbReference>
<dbReference type="NCBIfam" id="NF004824">
    <property type="entry name" value="PRK06180.1"/>
    <property type="match status" value="1"/>
</dbReference>
<evidence type="ECO:0000313" key="4">
    <source>
        <dbReference type="EMBL" id="QEX23395.1"/>
    </source>
</evidence>
<proteinExistence type="inferred from homology"/>
<dbReference type="CDD" id="cd05374">
    <property type="entry name" value="17beta-HSD-like_SDR_c"/>
    <property type="match status" value="1"/>
</dbReference>
<dbReference type="PRINTS" id="PR00081">
    <property type="entry name" value="GDHRDH"/>
</dbReference>
<dbReference type="InterPro" id="IPR020904">
    <property type="entry name" value="Sc_DH/Rdtase_CS"/>
</dbReference>
<dbReference type="SUPFAM" id="SSF51735">
    <property type="entry name" value="NAD(P)-binding Rossmann-fold domains"/>
    <property type="match status" value="1"/>
</dbReference>
<dbReference type="InterPro" id="IPR036291">
    <property type="entry name" value="NAD(P)-bd_dom_sf"/>
</dbReference>
<dbReference type="PANTHER" id="PTHR43976">
    <property type="entry name" value="SHORT CHAIN DEHYDROGENASE"/>
    <property type="match status" value="1"/>
</dbReference>
<dbReference type="Proteomes" id="UP000325797">
    <property type="component" value="Chromosome"/>
</dbReference>
<dbReference type="InterPro" id="IPR002347">
    <property type="entry name" value="SDR_fam"/>
</dbReference>
<dbReference type="PANTHER" id="PTHR43976:SF16">
    <property type="entry name" value="SHORT-CHAIN DEHYDROGENASE_REDUCTASE FAMILY PROTEIN"/>
    <property type="match status" value="1"/>
</dbReference>
<reference evidence="4 5" key="1">
    <citation type="submission" date="2019-08" db="EMBL/GenBank/DDBJ databases">
        <title>Hyperibacter terrae gen. nov., sp. nov. and Hyperibacter viscosus sp. nov., two new members in the family Rhodospirillaceae isolated from the rhizosphere of Hypericum perforatum.</title>
        <authorList>
            <person name="Noviana Z."/>
        </authorList>
    </citation>
    <scope>NUCLEOTIDE SEQUENCE [LARGE SCALE GENOMIC DNA]</scope>
    <source>
        <strain evidence="4 5">R5959</strain>
    </source>
</reference>
<keyword evidence="2" id="KW-0560">Oxidoreductase</keyword>
<gene>
    <name evidence="4" type="ORF">FRZ61_33330</name>
</gene>
<keyword evidence="5" id="KW-1185">Reference proteome</keyword>
<dbReference type="PRINTS" id="PR00080">
    <property type="entry name" value="SDRFAMILY"/>
</dbReference>
<evidence type="ECO:0000256" key="2">
    <source>
        <dbReference type="ARBA" id="ARBA00023002"/>
    </source>
</evidence>
<dbReference type="PROSITE" id="PS00061">
    <property type="entry name" value="ADH_SHORT"/>
    <property type="match status" value="1"/>
</dbReference>
<organism evidence="4 5">
    <name type="scientific">Hypericibacter adhaerens</name>
    <dbReference type="NCBI Taxonomy" id="2602016"/>
    <lineage>
        <taxon>Bacteria</taxon>
        <taxon>Pseudomonadati</taxon>
        <taxon>Pseudomonadota</taxon>
        <taxon>Alphaproteobacteria</taxon>
        <taxon>Rhodospirillales</taxon>
        <taxon>Dongiaceae</taxon>
        <taxon>Hypericibacter</taxon>
    </lineage>
</organism>
<dbReference type="EMBL" id="CP042582">
    <property type="protein sequence ID" value="QEX23395.1"/>
    <property type="molecule type" value="Genomic_DNA"/>
</dbReference>
<comment type="similarity">
    <text evidence="1 3">Belongs to the short-chain dehydrogenases/reductases (SDR) family.</text>
</comment>
<dbReference type="Gene3D" id="3.40.50.720">
    <property type="entry name" value="NAD(P)-binding Rossmann-like Domain"/>
    <property type="match status" value="1"/>
</dbReference>
<sequence length="280" mass="29833">MSAQAPLTFLITGVSSGLGRALAEAALAAGHRVAGTLRDEAARAAFDSLVPGRSLGLRLDVTDNDAIAPAVAAVEATLGPIDVLVNNAGYGHEGILEESSLADLRRQFEVNVFAPVAMIQAVLPSMRRRRSGHIVNITSMGGLITFPGIGFYNGSKFALEGLSESLGKEVKDLGIRVTAVEPGQFRTDWAGRSMVRAERKIADYDAVFEPLRSHRREVSGRQIGDPAKAAQAILTLVKSDNPPAHLPLGPDALKLIREKLDYLQGEIAAWEKLTLSTSFG</sequence>
<dbReference type="RefSeq" id="WP_151118783.1">
    <property type="nucleotide sequence ID" value="NZ_CP042582.1"/>
</dbReference>
<evidence type="ECO:0000256" key="1">
    <source>
        <dbReference type="ARBA" id="ARBA00006484"/>
    </source>
</evidence>
<dbReference type="OrthoDB" id="8477999at2"/>
<dbReference type="AlphaFoldDB" id="A0A5J6N321"/>
<dbReference type="Pfam" id="PF00106">
    <property type="entry name" value="adh_short"/>
    <property type="match status" value="1"/>
</dbReference>
<protein>
    <submittedName>
        <fullName evidence="4">Short-chain dehydrogenase/reductase</fullName>
    </submittedName>
</protein>
<name>A0A5J6N321_9PROT</name>
<evidence type="ECO:0000313" key="5">
    <source>
        <dbReference type="Proteomes" id="UP000325797"/>
    </source>
</evidence>
<dbReference type="KEGG" id="hadh:FRZ61_33330"/>